<keyword evidence="1" id="KW-0472">Membrane</keyword>
<sequence length="325" mass="35792">MIVPSYWAEARTTARVKGRDITLRRFGWSDSSAADAQAQAQLRVTEAAQRAASGDTVPRRERKLAYNGADGVPIREEVLARHGEAVITRNAYGARCLNVPDLLIADVDFETKPGVRLFVAGALITLALLGYVVAKYSVWPALLAGLVVIPVGTTLLASMLFRLKRFRRSPADSARHQIRAVVAKQPGWRLRVYETPAGLRLIATHARFDPAAPAAQDFFKAIGADPLYARMCQNQRCFRARLTAKPWRIGIAGRLKPSPGVWPINPERLPAREAWVRQYEQQAEAYAACRYVETLGDGADDAGLLTLVALHDGESRALDNQRPMA</sequence>
<evidence type="ECO:0000313" key="3">
    <source>
        <dbReference type="Proteomes" id="UP001606305"/>
    </source>
</evidence>
<dbReference type="EMBL" id="JBIGIA010000013">
    <property type="protein sequence ID" value="MFG6458537.1"/>
    <property type="molecule type" value="Genomic_DNA"/>
</dbReference>
<feature type="transmembrane region" description="Helical" evidence="1">
    <location>
        <begin position="139"/>
        <end position="161"/>
    </location>
</feature>
<organism evidence="2 3">
    <name type="scientific">Pelomonas nitida</name>
    <dbReference type="NCBI Taxonomy" id="3299027"/>
    <lineage>
        <taxon>Bacteria</taxon>
        <taxon>Pseudomonadati</taxon>
        <taxon>Pseudomonadota</taxon>
        <taxon>Betaproteobacteria</taxon>
        <taxon>Burkholderiales</taxon>
        <taxon>Sphaerotilaceae</taxon>
        <taxon>Roseateles</taxon>
    </lineage>
</organism>
<name>A0ABW7G9K4_9BURK</name>
<gene>
    <name evidence="2" type="ORF">ACG00X_16980</name>
</gene>
<feature type="transmembrane region" description="Helical" evidence="1">
    <location>
        <begin position="115"/>
        <end position="133"/>
    </location>
</feature>
<proteinExistence type="predicted"/>
<dbReference type="Proteomes" id="UP001606305">
    <property type="component" value="Unassembled WGS sequence"/>
</dbReference>
<keyword evidence="1" id="KW-0812">Transmembrane</keyword>
<protein>
    <recommendedName>
        <fullName evidence="4">Transmembrane protein</fullName>
    </recommendedName>
</protein>
<keyword evidence="3" id="KW-1185">Reference proteome</keyword>
<keyword evidence="1" id="KW-1133">Transmembrane helix</keyword>
<accession>A0ABW7G9K4</accession>
<comment type="caution">
    <text evidence="2">The sequence shown here is derived from an EMBL/GenBank/DDBJ whole genome shotgun (WGS) entry which is preliminary data.</text>
</comment>
<evidence type="ECO:0000313" key="2">
    <source>
        <dbReference type="EMBL" id="MFG6458537.1"/>
    </source>
</evidence>
<evidence type="ECO:0008006" key="4">
    <source>
        <dbReference type="Google" id="ProtNLM"/>
    </source>
</evidence>
<dbReference type="RefSeq" id="WP_394489600.1">
    <property type="nucleotide sequence ID" value="NZ_JBIGIA010000013.1"/>
</dbReference>
<reference evidence="2 3" key="1">
    <citation type="submission" date="2024-09" db="EMBL/GenBank/DDBJ databases">
        <title>Novel species of the genus Pelomonas and Roseateles isolated from streams.</title>
        <authorList>
            <person name="Lu H."/>
        </authorList>
    </citation>
    <scope>NUCLEOTIDE SEQUENCE [LARGE SCALE GENOMIC DNA]</scope>
    <source>
        <strain evidence="2 3">BYS96W</strain>
    </source>
</reference>
<evidence type="ECO:0000256" key="1">
    <source>
        <dbReference type="SAM" id="Phobius"/>
    </source>
</evidence>